<name>A0A1I3IM31_9PLAN</name>
<keyword evidence="1" id="KW-0472">Membrane</keyword>
<dbReference type="AlphaFoldDB" id="A0A1I3IM31"/>
<proteinExistence type="predicted"/>
<evidence type="ECO:0008006" key="4">
    <source>
        <dbReference type="Google" id="ProtNLM"/>
    </source>
</evidence>
<evidence type="ECO:0000313" key="2">
    <source>
        <dbReference type="EMBL" id="SFI49055.1"/>
    </source>
</evidence>
<dbReference type="RefSeq" id="WP_092050924.1">
    <property type="nucleotide sequence ID" value="NZ_FOQD01000009.1"/>
</dbReference>
<keyword evidence="1" id="KW-1133">Transmembrane helix</keyword>
<gene>
    <name evidence="2" type="ORF">SAMN05421753_109183</name>
</gene>
<dbReference type="EMBL" id="FOQD01000009">
    <property type="protein sequence ID" value="SFI49055.1"/>
    <property type="molecule type" value="Genomic_DNA"/>
</dbReference>
<evidence type="ECO:0000256" key="1">
    <source>
        <dbReference type="SAM" id="Phobius"/>
    </source>
</evidence>
<sequence>MRRPDHYAGLKLTLSAILIIWLFCSSYLVVCLGAIPAMLGGQVESSAILVCYFFSGYLGFAVAVYLLATIGSDDDEDEEW</sequence>
<accession>A0A1I3IM31</accession>
<reference evidence="3" key="1">
    <citation type="submission" date="2016-10" db="EMBL/GenBank/DDBJ databases">
        <authorList>
            <person name="Varghese N."/>
            <person name="Submissions S."/>
        </authorList>
    </citation>
    <scope>NUCLEOTIDE SEQUENCE [LARGE SCALE GENOMIC DNA]</scope>
    <source>
        <strain evidence="3">DSM 26348</strain>
    </source>
</reference>
<feature type="transmembrane region" description="Helical" evidence="1">
    <location>
        <begin position="47"/>
        <end position="68"/>
    </location>
</feature>
<feature type="transmembrane region" description="Helical" evidence="1">
    <location>
        <begin position="12"/>
        <end position="35"/>
    </location>
</feature>
<organism evidence="2 3">
    <name type="scientific">Planctomicrobium piriforme</name>
    <dbReference type="NCBI Taxonomy" id="1576369"/>
    <lineage>
        <taxon>Bacteria</taxon>
        <taxon>Pseudomonadati</taxon>
        <taxon>Planctomycetota</taxon>
        <taxon>Planctomycetia</taxon>
        <taxon>Planctomycetales</taxon>
        <taxon>Planctomycetaceae</taxon>
        <taxon>Planctomicrobium</taxon>
    </lineage>
</organism>
<protein>
    <recommendedName>
        <fullName evidence="4">Solute:sodium symporter small subunit</fullName>
    </recommendedName>
</protein>
<dbReference type="Proteomes" id="UP000199518">
    <property type="component" value="Unassembled WGS sequence"/>
</dbReference>
<evidence type="ECO:0000313" key="3">
    <source>
        <dbReference type="Proteomes" id="UP000199518"/>
    </source>
</evidence>
<keyword evidence="3" id="KW-1185">Reference proteome</keyword>
<keyword evidence="1" id="KW-0812">Transmembrane</keyword>